<feature type="domain" description="Phage tail tape measure protein" evidence="5">
    <location>
        <begin position="194"/>
        <end position="375"/>
    </location>
</feature>
<sequence>MAGLSVIFRAVDEISSRFDAMVSAGTRALDSFDRIGAAADSSYDVISEGAAGAADAMERAASATDYWTDRIGNYDREAMQAIYSIEELVEMGYMSEEALNHLGDALDDAADDLEDFGDEAEDAGDDAEDFGERSQSAVEGLDKLLATVGIVAALTAIGSAFMGCSQAAAEFETNVAMVSTVADTTVLSAGELSAQISDLSMDTARNVNELADASYNAISAGVATEAAVATVGEASKLATAGFTSSSSALSVLTTTLNAYGLEASEVTNISDSLVTSQNLGVLTIDQMASSMGKAISTASAYSVDLYNLESGYISLTKAGISVEESTTYISSMFNELGSAGSNVATIITEETGMSFGQLMNAGYSLADVLDIVYESAGRDGEAMMNLWGSAEAGKAANAIINQGLDTFNSNLEKLANSAGTTQAAYEAMTNTTAFSTERMENSFNNLSIAIGDDLNPVISQFQNGIADVTDGFTKLINEHPAITAVLTGIVVGVGAVTLAITAYIAVTKIAAVASAALGTTMTVALGPIMLVVAAIAAVTAAVIYMANAEDEAEKAQASLTASSQEMADELENLQEQYDALAEAGAADTVEAYQLKNQIDELSEAFENNKQTIGDLIAYNEQLKTTLDEIANTYDETVDSIDQSESDSKSLIAQLVAMSESADLSGGQLEIMQNIVDRLNGSYEGLNLTLDETNGKLNMSVEDLWAVVSESAEQERAQANMDALMGYLAQYQEAQAKYDENMKTQIAAKAEYERALEEDWAEEHPILAWTGWADGAEMNWSGSVKDAYHVWDQAKEATSGAKENFDTLTESIEACYAQMGYSEDEIEEMMAELALASASATEMAEKLEQEKEAVENTSDGYAEAQNALSQYSEALQSLCEEYDAAYEAALQSIQGQYSLWDEVEDVAAMSSQSIQDALQSQIDYWNSYNENMASLTERASDIEGLSDMLASLADGSEESAAMLAGMESMNDADLSAVVQQYNNLQTAQSETAASVADLETEFSEKLENMQTEMGDMVDGMDLSTEAKANAKATMDAYVSEIQAGVARAQTAIDSLNFANNTLSGGGYHEYATGTLDAEPGLALVGEEGPELVNFGGGEVVYTAAETSNILSRGNENKDFYVSPPEETGSGDDSGDKTITLRIEGAGEMKVSGGGANKEDIVNVLVENMRGVLMDILRQEIMEEGEMSYEF</sequence>
<feature type="transmembrane region" description="Helical" evidence="4">
    <location>
        <begin position="518"/>
        <end position="546"/>
    </location>
</feature>
<dbReference type="Gene3D" id="1.20.1170.10">
    <property type="match status" value="1"/>
</dbReference>
<dbReference type="NCBIfam" id="TIGR01760">
    <property type="entry name" value="tape_meas_TP901"/>
    <property type="match status" value="1"/>
</dbReference>
<feature type="region of interest" description="Disordered" evidence="3">
    <location>
        <begin position="1113"/>
        <end position="1136"/>
    </location>
</feature>
<keyword evidence="4" id="KW-0812">Transmembrane</keyword>
<feature type="coiled-coil region" evidence="2">
    <location>
        <begin position="545"/>
        <end position="583"/>
    </location>
</feature>
<gene>
    <name evidence="6" type="primary">smc_4</name>
    <name evidence="6" type="ORF">AMURIS_03765</name>
</gene>
<feature type="coiled-coil region" evidence="2">
    <location>
        <begin position="829"/>
        <end position="880"/>
    </location>
</feature>
<dbReference type="PANTHER" id="PTHR37813">
    <property type="entry name" value="FELS-2 PROPHAGE PROTEIN"/>
    <property type="match status" value="1"/>
</dbReference>
<keyword evidence="1" id="KW-1188">Viral release from host cell</keyword>
<keyword evidence="4" id="KW-1133">Transmembrane helix</keyword>
<evidence type="ECO:0000313" key="7">
    <source>
        <dbReference type="Proteomes" id="UP000236311"/>
    </source>
</evidence>
<feature type="transmembrane region" description="Helical" evidence="4">
    <location>
        <begin position="481"/>
        <end position="506"/>
    </location>
</feature>
<dbReference type="EMBL" id="OFSM01000021">
    <property type="protein sequence ID" value="SOY31031.1"/>
    <property type="molecule type" value="Genomic_DNA"/>
</dbReference>
<evidence type="ECO:0000313" key="6">
    <source>
        <dbReference type="EMBL" id="SOY31031.1"/>
    </source>
</evidence>
<evidence type="ECO:0000256" key="4">
    <source>
        <dbReference type="SAM" id="Phobius"/>
    </source>
</evidence>
<reference evidence="6 7" key="1">
    <citation type="submission" date="2018-01" db="EMBL/GenBank/DDBJ databases">
        <authorList>
            <person name="Gaut B.S."/>
            <person name="Morton B.R."/>
            <person name="Clegg M.T."/>
            <person name="Duvall M.R."/>
        </authorList>
    </citation>
    <scope>NUCLEOTIDE SEQUENCE [LARGE SCALE GENOMIC DNA]</scope>
    <source>
        <strain evidence="6">GP69</strain>
    </source>
</reference>
<name>A0A2K4ZKM8_9FIRM</name>
<dbReference type="PANTHER" id="PTHR37813:SF1">
    <property type="entry name" value="FELS-2 PROPHAGE PROTEIN"/>
    <property type="match status" value="1"/>
</dbReference>
<proteinExistence type="predicted"/>
<dbReference type="RefSeq" id="WP_103241043.1">
    <property type="nucleotide sequence ID" value="NZ_JANJZD010000024.1"/>
</dbReference>
<dbReference type="AlphaFoldDB" id="A0A2K4ZKM8"/>
<evidence type="ECO:0000256" key="3">
    <source>
        <dbReference type="SAM" id="MobiDB-lite"/>
    </source>
</evidence>
<dbReference type="InterPro" id="IPR010090">
    <property type="entry name" value="Phage_tape_meas"/>
</dbReference>
<dbReference type="Proteomes" id="UP000236311">
    <property type="component" value="Unassembled WGS sequence"/>
</dbReference>
<protein>
    <submittedName>
        <fullName evidence="6">Chromosome partition protein Smc</fullName>
    </submittedName>
</protein>
<evidence type="ECO:0000256" key="1">
    <source>
        <dbReference type="ARBA" id="ARBA00022612"/>
    </source>
</evidence>
<evidence type="ECO:0000256" key="2">
    <source>
        <dbReference type="SAM" id="Coils"/>
    </source>
</evidence>
<dbReference type="Pfam" id="PF10145">
    <property type="entry name" value="PhageMin_Tail"/>
    <property type="match status" value="1"/>
</dbReference>
<keyword evidence="2" id="KW-0175">Coiled coil</keyword>
<evidence type="ECO:0000259" key="5">
    <source>
        <dbReference type="Pfam" id="PF10145"/>
    </source>
</evidence>
<dbReference type="OrthoDB" id="9780715at2"/>
<keyword evidence="7" id="KW-1185">Reference proteome</keyword>
<organism evidence="6 7">
    <name type="scientific">Acetatifactor muris</name>
    <dbReference type="NCBI Taxonomy" id="879566"/>
    <lineage>
        <taxon>Bacteria</taxon>
        <taxon>Bacillati</taxon>
        <taxon>Bacillota</taxon>
        <taxon>Clostridia</taxon>
        <taxon>Lachnospirales</taxon>
        <taxon>Lachnospiraceae</taxon>
        <taxon>Acetatifactor</taxon>
    </lineage>
</organism>
<accession>A0A2K4ZKM8</accession>
<keyword evidence="4" id="KW-0472">Membrane</keyword>